<accession>A0ABW3MDJ9</accession>
<organism evidence="1 2">
    <name type="scientific">Kibdelosporangium lantanae</name>
    <dbReference type="NCBI Taxonomy" id="1497396"/>
    <lineage>
        <taxon>Bacteria</taxon>
        <taxon>Bacillati</taxon>
        <taxon>Actinomycetota</taxon>
        <taxon>Actinomycetes</taxon>
        <taxon>Pseudonocardiales</taxon>
        <taxon>Pseudonocardiaceae</taxon>
        <taxon>Kibdelosporangium</taxon>
    </lineage>
</organism>
<dbReference type="Proteomes" id="UP001597045">
    <property type="component" value="Unassembled WGS sequence"/>
</dbReference>
<feature type="non-terminal residue" evidence="1">
    <location>
        <position position="1"/>
    </location>
</feature>
<reference evidence="2" key="1">
    <citation type="journal article" date="2019" name="Int. J. Syst. Evol. Microbiol.">
        <title>The Global Catalogue of Microorganisms (GCM) 10K type strain sequencing project: providing services to taxonomists for standard genome sequencing and annotation.</title>
        <authorList>
            <consortium name="The Broad Institute Genomics Platform"/>
            <consortium name="The Broad Institute Genome Sequencing Center for Infectious Disease"/>
            <person name="Wu L."/>
            <person name="Ma J."/>
        </authorList>
    </citation>
    <scope>NUCLEOTIDE SEQUENCE [LARGE SCALE GENOMIC DNA]</scope>
    <source>
        <strain evidence="2">JCM 31486</strain>
    </source>
</reference>
<dbReference type="EMBL" id="JBHTIS010001799">
    <property type="protein sequence ID" value="MFD1048795.1"/>
    <property type="molecule type" value="Genomic_DNA"/>
</dbReference>
<proteinExistence type="predicted"/>
<protein>
    <submittedName>
        <fullName evidence="1">Uncharacterized protein</fullName>
    </submittedName>
</protein>
<gene>
    <name evidence="1" type="ORF">ACFQ1S_26310</name>
</gene>
<keyword evidence="2" id="KW-1185">Reference proteome</keyword>
<sequence>VGATHGHIPSYVHGARLAWMLRQARTDILSSELADHLDAARDLTIIYGYAFNRAVANSRTPGAYNAVVFNHALVRDIAFVLDIILVHHPNYDPMVVLDIADSADTLTTAVDDLVDADLTTVDLDGVSLEGVRWSDRTRWPAGWEPRIRRVSVEISPGLYEIGPQGRWAEAFMVRTS</sequence>
<evidence type="ECO:0000313" key="1">
    <source>
        <dbReference type="EMBL" id="MFD1048795.1"/>
    </source>
</evidence>
<comment type="caution">
    <text evidence="1">The sequence shown here is derived from an EMBL/GenBank/DDBJ whole genome shotgun (WGS) entry which is preliminary data.</text>
</comment>
<name>A0ABW3MDJ9_9PSEU</name>
<evidence type="ECO:0000313" key="2">
    <source>
        <dbReference type="Proteomes" id="UP001597045"/>
    </source>
</evidence>